<keyword evidence="1" id="KW-0812">Transmembrane</keyword>
<dbReference type="OrthoDB" id="10265489at2759"/>
<keyword evidence="3" id="KW-1185">Reference proteome</keyword>
<keyword evidence="1" id="KW-0472">Membrane</keyword>
<keyword evidence="1" id="KW-1133">Transmembrane helix</keyword>
<evidence type="ECO:0000313" key="2">
    <source>
        <dbReference type="EMBL" id="VDM11776.1"/>
    </source>
</evidence>
<protein>
    <submittedName>
        <fullName evidence="2">Uncharacterized protein</fullName>
    </submittedName>
</protein>
<evidence type="ECO:0000256" key="1">
    <source>
        <dbReference type="SAM" id="Phobius"/>
    </source>
</evidence>
<feature type="transmembrane region" description="Helical" evidence="1">
    <location>
        <begin position="41"/>
        <end position="59"/>
    </location>
</feature>
<dbReference type="SUPFAM" id="SSF50729">
    <property type="entry name" value="PH domain-like"/>
    <property type="match status" value="1"/>
</dbReference>
<name>A0A3P7DXI6_WUCBA</name>
<dbReference type="Proteomes" id="UP000270924">
    <property type="component" value="Unassembled WGS sequence"/>
</dbReference>
<proteinExistence type="predicted"/>
<evidence type="ECO:0000313" key="3">
    <source>
        <dbReference type="Proteomes" id="UP000270924"/>
    </source>
</evidence>
<organism evidence="2 3">
    <name type="scientific">Wuchereria bancrofti</name>
    <dbReference type="NCBI Taxonomy" id="6293"/>
    <lineage>
        <taxon>Eukaryota</taxon>
        <taxon>Metazoa</taxon>
        <taxon>Ecdysozoa</taxon>
        <taxon>Nematoda</taxon>
        <taxon>Chromadorea</taxon>
        <taxon>Rhabditida</taxon>
        <taxon>Spirurina</taxon>
        <taxon>Spiruromorpha</taxon>
        <taxon>Filarioidea</taxon>
        <taxon>Onchocercidae</taxon>
        <taxon>Wuchereria</taxon>
    </lineage>
</organism>
<sequence>MAEEYESVCLVKPEVFVYRIPPLTNNRGHNCCQPEPLARQFLIQVIATIFALCFIRIYGWMDVEGRLLKEECLVTIGPHVMLKVLTDISFL</sequence>
<reference evidence="2 3" key="1">
    <citation type="submission" date="2018-11" db="EMBL/GenBank/DDBJ databases">
        <authorList>
            <consortium name="Pathogen Informatics"/>
        </authorList>
    </citation>
    <scope>NUCLEOTIDE SEQUENCE [LARGE SCALE GENOMIC DNA]</scope>
</reference>
<gene>
    <name evidence="2" type="ORF">WBA_LOCUS5162</name>
</gene>
<dbReference type="AlphaFoldDB" id="A0A3P7DXI6"/>
<dbReference type="EMBL" id="UYWW01002425">
    <property type="protein sequence ID" value="VDM11776.1"/>
    <property type="molecule type" value="Genomic_DNA"/>
</dbReference>
<accession>A0A3P7DXI6</accession>
<dbReference type="InParanoid" id="A0A3P7DXI6"/>